<dbReference type="AlphaFoldDB" id="R4PW07"/>
<dbReference type="Proteomes" id="UP000013893">
    <property type="component" value="Chromosome"/>
</dbReference>
<accession>R4PW07</accession>
<keyword evidence="2" id="KW-1185">Reference proteome</keyword>
<gene>
    <name evidence="1" type="ORF">L336_0743</name>
</gene>
<evidence type="ECO:0000313" key="1">
    <source>
        <dbReference type="EMBL" id="AGL62445.1"/>
    </source>
</evidence>
<sequence length="145" mass="16412">MSEIPGDVKPIIGVIERPIDYREEYELLAQLLAQVLYEYRQGRPSDGFDTLMREDGGRLQVVSPSQQKLRINVMENDQETGEEITETMHADMMGNETVVSHGVSSDKDGVLSDLAPLRYDAYGCEVLTDMIEYLFVIQAARRRSP</sequence>
<organism evidence="1 2">
    <name type="scientific">Candidatus Saccharimonas aalborgensis</name>
    <dbReference type="NCBI Taxonomy" id="1332188"/>
    <lineage>
        <taxon>Bacteria</taxon>
        <taxon>Candidatus Saccharimonadota</taxon>
        <taxon>Candidatus Saccharimonadia</taxon>
        <taxon>Candidatus Saccharimonadales</taxon>
        <taxon>Candidatus Saccharimonadaceae</taxon>
        <taxon>Candidatus Saccharimonas</taxon>
    </lineage>
</organism>
<reference evidence="1 2" key="1">
    <citation type="journal article" date="2013" name="Nat. Biotechnol.">
        <title>Genome sequences of rare, uncultured bacteria obtained by differential coverage binning of multiple metagenomes.</title>
        <authorList>
            <person name="Albertsen M."/>
            <person name="Hugenholtz P."/>
            <person name="Skarshewski A."/>
            <person name="Nielsen K.L."/>
            <person name="Tyson G.W."/>
            <person name="Nielsen P.H."/>
        </authorList>
    </citation>
    <scope>NUCLEOTIDE SEQUENCE [LARGE SCALE GENOMIC DNA]</scope>
    <source>
        <strain evidence="1">TM71</strain>
    </source>
</reference>
<proteinExistence type="predicted"/>
<protein>
    <submittedName>
        <fullName evidence="1">Uncharacterized protein</fullName>
    </submittedName>
</protein>
<dbReference type="KEGG" id="saal:L336_0743"/>
<dbReference type="HOGENOM" id="CLU_1783360_0_0_0"/>
<dbReference type="STRING" id="1332188.L336_0743"/>
<dbReference type="EMBL" id="CP005957">
    <property type="protein sequence ID" value="AGL62445.1"/>
    <property type="molecule type" value="Genomic_DNA"/>
</dbReference>
<name>R4PW07_9BACT</name>
<dbReference type="RefSeq" id="WP_015641895.1">
    <property type="nucleotide sequence ID" value="NC_021219.1"/>
</dbReference>
<evidence type="ECO:0000313" key="2">
    <source>
        <dbReference type="Proteomes" id="UP000013893"/>
    </source>
</evidence>